<proteinExistence type="predicted"/>
<sequence>MNENTSKMAAADYRLVPDSTNYVESAHAHLNARTNIQLPLLSAIISNKQSDDRDVDEVDQIETGAVIANDNNGLGQRERAMAQRMRSKVKQRALREENVGEYLALEAEEAAGDRAWSASLDREKLLKEQIASLRRSRADSAKLRIKALQKEVKAGSDARRVWRARKGVIKEKMKSLRADELHGVRIPRPAPSDGTIHLSFNFVSSDKDADTDQGAEDVEPMVPSNPDDPLGEHSDLRYPSVR</sequence>
<evidence type="ECO:0000313" key="3">
    <source>
        <dbReference type="Proteomes" id="UP000815677"/>
    </source>
</evidence>
<accession>A0ABQ0KY59</accession>
<reference evidence="2" key="1">
    <citation type="submission" date="2014-09" db="EMBL/GenBank/DDBJ databases">
        <title>Genome sequence of the luminous mushroom Mycena chlorophos for searching fungal bioluminescence genes.</title>
        <authorList>
            <person name="Tanaka Y."/>
            <person name="Kasuga D."/>
            <person name="Oba Y."/>
            <person name="Hase S."/>
            <person name="Sato K."/>
            <person name="Oba Y."/>
            <person name="Sakakibara Y."/>
        </authorList>
    </citation>
    <scope>NUCLEOTIDE SEQUENCE</scope>
</reference>
<name>A0ABQ0KY59_MYCCL</name>
<dbReference type="EMBL" id="DF839379">
    <property type="protein sequence ID" value="GAT43866.1"/>
    <property type="molecule type" value="Genomic_DNA"/>
</dbReference>
<dbReference type="Proteomes" id="UP000815677">
    <property type="component" value="Unassembled WGS sequence"/>
</dbReference>
<evidence type="ECO:0000256" key="1">
    <source>
        <dbReference type="SAM" id="MobiDB-lite"/>
    </source>
</evidence>
<organism evidence="2 3">
    <name type="scientific">Mycena chlorophos</name>
    <name type="common">Agaric fungus</name>
    <name type="synonym">Agaricus chlorophos</name>
    <dbReference type="NCBI Taxonomy" id="658473"/>
    <lineage>
        <taxon>Eukaryota</taxon>
        <taxon>Fungi</taxon>
        <taxon>Dikarya</taxon>
        <taxon>Basidiomycota</taxon>
        <taxon>Agaricomycotina</taxon>
        <taxon>Agaricomycetes</taxon>
        <taxon>Agaricomycetidae</taxon>
        <taxon>Agaricales</taxon>
        <taxon>Marasmiineae</taxon>
        <taxon>Mycenaceae</taxon>
        <taxon>Mycena</taxon>
    </lineage>
</organism>
<gene>
    <name evidence="2" type="ORF">MCHLO_01530</name>
</gene>
<feature type="region of interest" description="Disordered" evidence="1">
    <location>
        <begin position="184"/>
        <end position="242"/>
    </location>
</feature>
<protein>
    <submittedName>
        <fullName evidence="2">Uncharacterized protein</fullName>
    </submittedName>
</protein>
<keyword evidence="3" id="KW-1185">Reference proteome</keyword>
<evidence type="ECO:0000313" key="2">
    <source>
        <dbReference type="EMBL" id="GAT43866.1"/>
    </source>
</evidence>